<dbReference type="SMART" id="SM00584">
    <property type="entry name" value="TLDc"/>
    <property type="match status" value="1"/>
</dbReference>
<dbReference type="GO" id="GO:0006979">
    <property type="term" value="P:response to oxidative stress"/>
    <property type="evidence" value="ECO:0007669"/>
    <property type="project" value="TreeGrafter"/>
</dbReference>
<proteinExistence type="inferred from homology"/>
<evidence type="ECO:0000256" key="3">
    <source>
        <dbReference type="ARBA" id="ARBA00023128"/>
    </source>
</evidence>
<evidence type="ECO:0000313" key="6">
    <source>
        <dbReference type="EMBL" id="KXS17175.1"/>
    </source>
</evidence>
<comment type="similarity">
    <text evidence="2">Belongs to the OXR1 family.</text>
</comment>
<dbReference type="Pfam" id="PF07534">
    <property type="entry name" value="TLD"/>
    <property type="match status" value="1"/>
</dbReference>
<keyword evidence="3" id="KW-0496">Mitochondrion</keyword>
<dbReference type="OMA" id="HYGLWCD"/>
<dbReference type="Proteomes" id="UP000070544">
    <property type="component" value="Unassembled WGS sequence"/>
</dbReference>
<dbReference type="GO" id="GO:0005739">
    <property type="term" value="C:mitochondrion"/>
    <property type="evidence" value="ECO:0007669"/>
    <property type="project" value="UniProtKB-SubCell"/>
</dbReference>
<evidence type="ECO:0000256" key="1">
    <source>
        <dbReference type="ARBA" id="ARBA00004173"/>
    </source>
</evidence>
<evidence type="ECO:0000256" key="2">
    <source>
        <dbReference type="ARBA" id="ARBA00009540"/>
    </source>
</evidence>
<name>A0A139AL79_GONPJ</name>
<evidence type="ECO:0000256" key="4">
    <source>
        <dbReference type="ARBA" id="ARBA00040604"/>
    </source>
</evidence>
<evidence type="ECO:0000259" key="5">
    <source>
        <dbReference type="PROSITE" id="PS51886"/>
    </source>
</evidence>
<comment type="subcellular location">
    <subcellularLocation>
        <location evidence="1">Mitochondrion</location>
    </subcellularLocation>
</comment>
<protein>
    <recommendedName>
        <fullName evidence="4">Oxidation resistance protein 1</fullName>
    </recommendedName>
</protein>
<sequence length="205" mass="23055">MPPLKFEGRYGVSDPVVSDALADKVNTAASKSVFKLTSLTISTFIQLRRHFPPLQRESTKWTLIYSLEMHGISLNTLFDRAQRKGPCVLCLRDQWGNVFGAYLSESPYVRKGYYGTGTCFLWKQTPQPSDPTHIEVFKSTGRNEYYILSEGNFLSVGGGDGRYGLYVDSSLDRGHSEKCLTFENETLSGAQEFNCVGCELWGFKM</sequence>
<dbReference type="EMBL" id="KQ965748">
    <property type="protein sequence ID" value="KXS17175.1"/>
    <property type="molecule type" value="Genomic_DNA"/>
</dbReference>
<accession>A0A139AL79</accession>
<feature type="domain" description="TLDc" evidence="5">
    <location>
        <begin position="37"/>
        <end position="204"/>
    </location>
</feature>
<reference evidence="6 7" key="1">
    <citation type="journal article" date="2015" name="Genome Biol. Evol.">
        <title>Phylogenomic analyses indicate that early fungi evolved digesting cell walls of algal ancestors of land plants.</title>
        <authorList>
            <person name="Chang Y."/>
            <person name="Wang S."/>
            <person name="Sekimoto S."/>
            <person name="Aerts A.L."/>
            <person name="Choi C."/>
            <person name="Clum A."/>
            <person name="LaButti K.M."/>
            <person name="Lindquist E.A."/>
            <person name="Yee Ngan C."/>
            <person name="Ohm R.A."/>
            <person name="Salamov A.A."/>
            <person name="Grigoriev I.V."/>
            <person name="Spatafora J.W."/>
            <person name="Berbee M.L."/>
        </authorList>
    </citation>
    <scope>NUCLEOTIDE SEQUENCE [LARGE SCALE GENOMIC DNA]</scope>
    <source>
        <strain evidence="6 7">JEL478</strain>
    </source>
</reference>
<organism evidence="6 7">
    <name type="scientific">Gonapodya prolifera (strain JEL478)</name>
    <name type="common">Monoblepharis prolifera</name>
    <dbReference type="NCBI Taxonomy" id="1344416"/>
    <lineage>
        <taxon>Eukaryota</taxon>
        <taxon>Fungi</taxon>
        <taxon>Fungi incertae sedis</taxon>
        <taxon>Chytridiomycota</taxon>
        <taxon>Chytridiomycota incertae sedis</taxon>
        <taxon>Monoblepharidomycetes</taxon>
        <taxon>Monoblepharidales</taxon>
        <taxon>Gonapodyaceae</taxon>
        <taxon>Gonapodya</taxon>
    </lineage>
</organism>
<gene>
    <name evidence="6" type="ORF">M427DRAFT_97214</name>
</gene>
<dbReference type="PROSITE" id="PS51886">
    <property type="entry name" value="TLDC"/>
    <property type="match status" value="1"/>
</dbReference>
<dbReference type="PANTHER" id="PTHR23354">
    <property type="entry name" value="NUCLEOLAR PROTEIN 7/ESTROGEN RECEPTOR COACTIVATOR-RELATED"/>
    <property type="match status" value="1"/>
</dbReference>
<dbReference type="AlphaFoldDB" id="A0A139AL79"/>
<evidence type="ECO:0000313" key="7">
    <source>
        <dbReference type="Proteomes" id="UP000070544"/>
    </source>
</evidence>
<dbReference type="InterPro" id="IPR006571">
    <property type="entry name" value="TLDc_dom"/>
</dbReference>
<dbReference type="GO" id="GO:0005634">
    <property type="term" value="C:nucleus"/>
    <property type="evidence" value="ECO:0007669"/>
    <property type="project" value="TreeGrafter"/>
</dbReference>
<dbReference type="OrthoDB" id="26679at2759"/>
<keyword evidence="7" id="KW-1185">Reference proteome</keyword>
<dbReference type="PANTHER" id="PTHR23354:SF62">
    <property type="entry name" value="MUSTARD, ISOFORM V"/>
    <property type="match status" value="1"/>
</dbReference>